<dbReference type="InterPro" id="IPR006638">
    <property type="entry name" value="Elp3/MiaA/NifB-like_rSAM"/>
</dbReference>
<dbReference type="InterPro" id="IPR023404">
    <property type="entry name" value="rSAM_horseshoe"/>
</dbReference>
<dbReference type="InterPro" id="IPR058240">
    <property type="entry name" value="rSAM_sf"/>
</dbReference>
<dbReference type="SFLD" id="SFLDG01082">
    <property type="entry name" value="B12-binding_domain_containing"/>
    <property type="match status" value="1"/>
</dbReference>
<evidence type="ECO:0000313" key="9">
    <source>
        <dbReference type="Proteomes" id="UP001432166"/>
    </source>
</evidence>
<dbReference type="InterPro" id="IPR007197">
    <property type="entry name" value="rSAM"/>
</dbReference>
<evidence type="ECO:0000256" key="2">
    <source>
        <dbReference type="ARBA" id="ARBA00022691"/>
    </source>
</evidence>
<evidence type="ECO:0000259" key="6">
    <source>
        <dbReference type="PROSITE" id="PS51332"/>
    </source>
</evidence>
<dbReference type="SFLD" id="SFLDS00029">
    <property type="entry name" value="Radical_SAM"/>
    <property type="match status" value="1"/>
</dbReference>
<evidence type="ECO:0000313" key="8">
    <source>
        <dbReference type="EMBL" id="WTP53947.1"/>
    </source>
</evidence>
<keyword evidence="2" id="KW-0949">S-adenosyl-L-methionine</keyword>
<sequence>MPGARDPRRRDRPVVLVCMPFMDDRRPSLQAGLLAAIARDHGFPVRTLHANLDFAAGLGVEAYRALADRTDHLVGEWLFSLEAFGSAAPDPGDRFLDLCAQDIAEAHGTSPAQLRERLLRIRHREVPAYLDALVDAHPWDTFGLVGFTSTFQQTAASVALARRLKERHPRLLTLFGGANFDSPMGEELIRTVESIDMAVIGEADTAFPALLAALAEERALDDVPGLARRVGEQVVTGPPAPLIRHLDDLPMPDYDEYFQRAENLELLPRTASRPVHIPLETARGCWWGMKHHCTFCGLNGETMHFRSKSAGRVLEEFAHQARRYRSFRFEAVDNIVDMRYFRTLFPALIESDAHYEIFYEVKSNLSRAQLKLLADAGVRQIQPGVESLSSRVLRLMRKGVTAGQNVNLLRWAQHYGIDVNWNLLWGFPGETSQDCSEQAAAVRHLWHLKPPDSAARITMERFSPLFTDREKILRELRPEAAYSYIYPPDTDLDRIAYFFSCDIEGALPDDAYTPLRRAVADWQRAWRDEDHRPVLEYRRAPHYVQIHDGRRKEDEGTYLFEGPAADLYLACCDRPVTADAVHERLGLPGSAQEVQSVLDEFTEAGLVFQDGPRNVALAVPASRF</sequence>
<feature type="domain" description="B12-binding" evidence="6">
    <location>
        <begin position="12"/>
        <end position="221"/>
    </location>
</feature>
<protein>
    <submittedName>
        <fullName evidence="8">RiPP maturation radical SAM C-methyltransferase</fullName>
    </submittedName>
</protein>
<dbReference type="Proteomes" id="UP001432166">
    <property type="component" value="Chromosome"/>
</dbReference>
<evidence type="ECO:0000259" key="7">
    <source>
        <dbReference type="PROSITE" id="PS51918"/>
    </source>
</evidence>
<dbReference type="SFLD" id="SFLDF00324">
    <property type="entry name" value="bacteriocin_maturation"/>
    <property type="match status" value="1"/>
</dbReference>
<dbReference type="PROSITE" id="PS51332">
    <property type="entry name" value="B12_BINDING"/>
    <property type="match status" value="1"/>
</dbReference>
<dbReference type="InterPro" id="IPR023984">
    <property type="entry name" value="rSAM_ocin_1"/>
</dbReference>
<evidence type="ECO:0000256" key="1">
    <source>
        <dbReference type="ARBA" id="ARBA00001966"/>
    </source>
</evidence>
<evidence type="ECO:0000256" key="3">
    <source>
        <dbReference type="ARBA" id="ARBA00022723"/>
    </source>
</evidence>
<dbReference type="NCBIfam" id="TIGR03975">
    <property type="entry name" value="rSAM_ocin_1"/>
    <property type="match status" value="1"/>
</dbReference>
<proteinExistence type="predicted"/>
<keyword evidence="3" id="KW-0479">Metal-binding</keyword>
<dbReference type="InterPro" id="IPR006158">
    <property type="entry name" value="Cobalamin-bd"/>
</dbReference>
<accession>A0ABZ1JUS0</accession>
<dbReference type="EMBL" id="CP108133">
    <property type="protein sequence ID" value="WTP53947.1"/>
    <property type="molecule type" value="Genomic_DNA"/>
</dbReference>
<organism evidence="8 9">
    <name type="scientific">Streptomyces tauricus</name>
    <dbReference type="NCBI Taxonomy" id="68274"/>
    <lineage>
        <taxon>Bacteria</taxon>
        <taxon>Bacillati</taxon>
        <taxon>Actinomycetota</taxon>
        <taxon>Actinomycetes</taxon>
        <taxon>Kitasatosporales</taxon>
        <taxon>Streptomycetaceae</taxon>
        <taxon>Streptomyces</taxon>
        <taxon>Streptomyces aurantiacus group</taxon>
    </lineage>
</organism>
<feature type="domain" description="Radical SAM core" evidence="7">
    <location>
        <begin position="271"/>
        <end position="488"/>
    </location>
</feature>
<dbReference type="CDD" id="cd01335">
    <property type="entry name" value="Radical_SAM"/>
    <property type="match status" value="1"/>
</dbReference>
<evidence type="ECO:0000256" key="4">
    <source>
        <dbReference type="ARBA" id="ARBA00023004"/>
    </source>
</evidence>
<dbReference type="Gene3D" id="3.40.50.280">
    <property type="entry name" value="Cobalamin-binding domain"/>
    <property type="match status" value="1"/>
</dbReference>
<reference evidence="8" key="1">
    <citation type="submission" date="2022-10" db="EMBL/GenBank/DDBJ databases">
        <title>The complete genomes of actinobacterial strains from the NBC collection.</title>
        <authorList>
            <person name="Joergensen T.S."/>
            <person name="Alvarez Arevalo M."/>
            <person name="Sterndorff E.B."/>
            <person name="Faurdal D."/>
            <person name="Vuksanovic O."/>
            <person name="Mourched A.-S."/>
            <person name="Charusanti P."/>
            <person name="Shaw S."/>
            <person name="Blin K."/>
            <person name="Weber T."/>
        </authorList>
    </citation>
    <scope>NUCLEOTIDE SEQUENCE</scope>
    <source>
        <strain evidence="8">NBC_00189</strain>
    </source>
</reference>
<dbReference type="PANTHER" id="PTHR43409:SF7">
    <property type="entry name" value="BLL1977 PROTEIN"/>
    <property type="match status" value="1"/>
</dbReference>
<gene>
    <name evidence="8" type="ORF">OG288_39890</name>
</gene>
<keyword evidence="5" id="KW-0411">Iron-sulfur</keyword>
<dbReference type="SMART" id="SM00729">
    <property type="entry name" value="Elp3"/>
    <property type="match status" value="1"/>
</dbReference>
<dbReference type="SUPFAM" id="SSF102114">
    <property type="entry name" value="Radical SAM enzymes"/>
    <property type="match status" value="1"/>
</dbReference>
<evidence type="ECO:0000256" key="5">
    <source>
        <dbReference type="ARBA" id="ARBA00023014"/>
    </source>
</evidence>
<keyword evidence="9" id="KW-1185">Reference proteome</keyword>
<keyword evidence="4" id="KW-0408">Iron</keyword>
<dbReference type="Gene3D" id="3.80.30.20">
    <property type="entry name" value="tm_1862 like domain"/>
    <property type="match status" value="1"/>
</dbReference>
<name>A0ABZ1JUS0_9ACTN</name>
<comment type="cofactor">
    <cofactor evidence="1">
        <name>[4Fe-4S] cluster</name>
        <dbReference type="ChEBI" id="CHEBI:49883"/>
    </cofactor>
</comment>
<dbReference type="RefSeq" id="WP_265647428.1">
    <property type="nucleotide sequence ID" value="NZ_CP108133.1"/>
</dbReference>
<dbReference type="Pfam" id="PF04055">
    <property type="entry name" value="Radical_SAM"/>
    <property type="match status" value="1"/>
</dbReference>
<dbReference type="PROSITE" id="PS51918">
    <property type="entry name" value="RADICAL_SAM"/>
    <property type="match status" value="1"/>
</dbReference>
<dbReference type="InterPro" id="IPR051198">
    <property type="entry name" value="BchE-like"/>
</dbReference>
<dbReference type="PANTHER" id="PTHR43409">
    <property type="entry name" value="ANAEROBIC MAGNESIUM-PROTOPORPHYRIN IX MONOMETHYL ESTER CYCLASE-RELATED"/>
    <property type="match status" value="1"/>
</dbReference>